<evidence type="ECO:0000313" key="1">
    <source>
        <dbReference type="EMBL" id="KAH3771209.1"/>
    </source>
</evidence>
<reference evidence="1" key="2">
    <citation type="submission" date="2020-11" db="EMBL/GenBank/DDBJ databases">
        <authorList>
            <person name="McCartney M.A."/>
            <person name="Auch B."/>
            <person name="Kono T."/>
            <person name="Mallez S."/>
            <person name="Becker A."/>
            <person name="Gohl D.M."/>
            <person name="Silverstein K.A.T."/>
            <person name="Koren S."/>
            <person name="Bechman K.B."/>
            <person name="Herman A."/>
            <person name="Abrahante J.E."/>
            <person name="Garbe J."/>
        </authorList>
    </citation>
    <scope>NUCLEOTIDE SEQUENCE</scope>
    <source>
        <strain evidence="1">Duluth1</strain>
        <tissue evidence="1">Whole animal</tissue>
    </source>
</reference>
<reference evidence="1" key="1">
    <citation type="journal article" date="2019" name="bioRxiv">
        <title>The Genome of the Zebra Mussel, Dreissena polymorpha: A Resource for Invasive Species Research.</title>
        <authorList>
            <person name="McCartney M.A."/>
            <person name="Auch B."/>
            <person name="Kono T."/>
            <person name="Mallez S."/>
            <person name="Zhang Y."/>
            <person name="Obille A."/>
            <person name="Becker A."/>
            <person name="Abrahante J.E."/>
            <person name="Garbe J."/>
            <person name="Badalamenti J.P."/>
            <person name="Herman A."/>
            <person name="Mangelson H."/>
            <person name="Liachko I."/>
            <person name="Sullivan S."/>
            <person name="Sone E.D."/>
            <person name="Koren S."/>
            <person name="Silverstein K.A.T."/>
            <person name="Beckman K.B."/>
            <person name="Gohl D.M."/>
        </authorList>
    </citation>
    <scope>NUCLEOTIDE SEQUENCE</scope>
    <source>
        <strain evidence="1">Duluth1</strain>
        <tissue evidence="1">Whole animal</tissue>
    </source>
</reference>
<gene>
    <name evidence="1" type="ORF">DPMN_172514</name>
</gene>
<evidence type="ECO:0000313" key="2">
    <source>
        <dbReference type="Proteomes" id="UP000828390"/>
    </source>
</evidence>
<accession>A0A9D4E334</accession>
<comment type="caution">
    <text evidence="1">The sequence shown here is derived from an EMBL/GenBank/DDBJ whole genome shotgun (WGS) entry which is preliminary data.</text>
</comment>
<dbReference type="AlphaFoldDB" id="A0A9D4E334"/>
<dbReference type="Proteomes" id="UP000828390">
    <property type="component" value="Unassembled WGS sequence"/>
</dbReference>
<name>A0A9D4E334_DREPO</name>
<organism evidence="1 2">
    <name type="scientific">Dreissena polymorpha</name>
    <name type="common">Zebra mussel</name>
    <name type="synonym">Mytilus polymorpha</name>
    <dbReference type="NCBI Taxonomy" id="45954"/>
    <lineage>
        <taxon>Eukaryota</taxon>
        <taxon>Metazoa</taxon>
        <taxon>Spiralia</taxon>
        <taxon>Lophotrochozoa</taxon>
        <taxon>Mollusca</taxon>
        <taxon>Bivalvia</taxon>
        <taxon>Autobranchia</taxon>
        <taxon>Heteroconchia</taxon>
        <taxon>Euheterodonta</taxon>
        <taxon>Imparidentia</taxon>
        <taxon>Neoheterodontei</taxon>
        <taxon>Myida</taxon>
        <taxon>Dreissenoidea</taxon>
        <taxon>Dreissenidae</taxon>
        <taxon>Dreissena</taxon>
    </lineage>
</organism>
<proteinExistence type="predicted"/>
<keyword evidence="2" id="KW-1185">Reference proteome</keyword>
<sequence>MQNQSIFVSSNTQLVTSLNIAQKQLHYEVPATRNTRSPPTLTSHVKACFWGKTVNISQLNVYYGDGQVEK</sequence>
<protein>
    <submittedName>
        <fullName evidence="1">Uncharacterized protein</fullName>
    </submittedName>
</protein>
<dbReference type="EMBL" id="JAIWYP010000009">
    <property type="protein sequence ID" value="KAH3771209.1"/>
    <property type="molecule type" value="Genomic_DNA"/>
</dbReference>